<reference evidence="2 3" key="1">
    <citation type="journal article" date="2014" name="PLoS Genet.">
        <title>The Genome of Spironucleus salmonicida Highlights a Fish Pathogen Adapted to Fluctuating Environments.</title>
        <authorList>
            <person name="Xu F."/>
            <person name="Jerlstrom-Hultqvist J."/>
            <person name="Einarsson E."/>
            <person name="Astvaldsson A."/>
            <person name="Svard S.G."/>
            <person name="Andersson J.O."/>
        </authorList>
    </citation>
    <scope>NUCLEOTIDE SEQUENCE [LARGE SCALE GENOMIC DNA]</scope>
    <source>
        <strain evidence="2 3">ATCC 50377</strain>
    </source>
</reference>
<feature type="transmembrane region" description="Helical" evidence="1">
    <location>
        <begin position="73"/>
        <end position="92"/>
    </location>
</feature>
<keyword evidence="1" id="KW-1133">Transmembrane helix</keyword>
<gene>
    <name evidence="2" type="ORF">SS50377_21782</name>
</gene>
<proteinExistence type="predicted"/>
<keyword evidence="1" id="KW-0472">Membrane</keyword>
<keyword evidence="3" id="KW-1185">Reference proteome</keyword>
<keyword evidence="1" id="KW-0812">Transmembrane</keyword>
<dbReference type="AlphaFoldDB" id="A0A9P8LXS9"/>
<evidence type="ECO:0000256" key="1">
    <source>
        <dbReference type="SAM" id="Phobius"/>
    </source>
</evidence>
<protein>
    <submittedName>
        <fullName evidence="2">Uncharacterized protein</fullName>
    </submittedName>
</protein>
<sequence>MEDRALLLYTHSHSIIEQINQTNDVIDFVVDKILKGQQQLDLLRIQTPDMILIEHDNDYIKHKIPFQGIQLQISLYLNAILVILVVFIVIWLHENIQ</sequence>
<evidence type="ECO:0000313" key="3">
    <source>
        <dbReference type="Proteomes" id="UP000018208"/>
    </source>
</evidence>
<dbReference type="EMBL" id="AUWU02000002">
    <property type="protein sequence ID" value="KAH0576221.1"/>
    <property type="molecule type" value="Genomic_DNA"/>
</dbReference>
<organism evidence="2 3">
    <name type="scientific">Spironucleus salmonicida</name>
    <dbReference type="NCBI Taxonomy" id="348837"/>
    <lineage>
        <taxon>Eukaryota</taxon>
        <taxon>Metamonada</taxon>
        <taxon>Diplomonadida</taxon>
        <taxon>Hexamitidae</taxon>
        <taxon>Hexamitinae</taxon>
        <taxon>Spironucleus</taxon>
    </lineage>
</organism>
<evidence type="ECO:0000313" key="2">
    <source>
        <dbReference type="EMBL" id="KAH0576221.1"/>
    </source>
</evidence>
<dbReference type="GeneID" id="94295805"/>
<comment type="caution">
    <text evidence="2">The sequence shown here is derived from an EMBL/GenBank/DDBJ whole genome shotgun (WGS) entry which is preliminary data.</text>
</comment>
<dbReference type="RefSeq" id="XP_067766994.1">
    <property type="nucleotide sequence ID" value="XM_067905677.1"/>
</dbReference>
<name>A0A9P8LXS9_9EUKA</name>
<accession>A0A9P8LXS9</accession>
<dbReference type="Proteomes" id="UP000018208">
    <property type="component" value="Unassembled WGS sequence"/>
</dbReference>
<dbReference type="KEGG" id="ssao:94295805"/>